<organism evidence="2">
    <name type="scientific">Anopheles sinensis</name>
    <name type="common">Mosquito</name>
    <dbReference type="NCBI Taxonomy" id="74873"/>
    <lineage>
        <taxon>Eukaryota</taxon>
        <taxon>Metazoa</taxon>
        <taxon>Ecdysozoa</taxon>
        <taxon>Arthropoda</taxon>
        <taxon>Hexapoda</taxon>
        <taxon>Insecta</taxon>
        <taxon>Pterygota</taxon>
        <taxon>Neoptera</taxon>
        <taxon>Endopterygota</taxon>
        <taxon>Diptera</taxon>
        <taxon>Nematocera</taxon>
        <taxon>Culicoidea</taxon>
        <taxon>Culicidae</taxon>
        <taxon>Anophelinae</taxon>
        <taxon>Anopheles</taxon>
    </lineage>
</organism>
<evidence type="ECO:0000313" key="4">
    <source>
        <dbReference type="Proteomes" id="UP000030765"/>
    </source>
</evidence>
<dbReference type="EMBL" id="KE525345">
    <property type="protein sequence ID" value="KFB49362.1"/>
    <property type="molecule type" value="Genomic_DNA"/>
</dbReference>
<sequence length="59" mass="6845">MVEEGKKVVFPDGNDTPGRCIATPSEVPEWRKRYLRQQQRTNSTYRLITEAHTLLPRSS</sequence>
<dbReference type="EMBL" id="ATLV01023613">
    <property type="status" value="NOT_ANNOTATED_CDS"/>
    <property type="molecule type" value="Genomic_DNA"/>
</dbReference>
<reference evidence="3" key="2">
    <citation type="submission" date="2020-05" db="UniProtKB">
        <authorList>
            <consortium name="EnsemblMetazoa"/>
        </authorList>
    </citation>
    <scope>IDENTIFICATION</scope>
</reference>
<dbReference type="AlphaFoldDB" id="A0A084WGL8"/>
<evidence type="ECO:0000313" key="3">
    <source>
        <dbReference type="EnsemblMetazoa" id="ASIC017459-PA"/>
    </source>
</evidence>
<keyword evidence="4" id="KW-1185">Reference proteome</keyword>
<evidence type="ECO:0000313" key="2">
    <source>
        <dbReference type="EMBL" id="KFB49362.1"/>
    </source>
</evidence>
<gene>
    <name evidence="2" type="ORF">ZHAS_00017459</name>
</gene>
<feature type="region of interest" description="Disordered" evidence="1">
    <location>
        <begin position="1"/>
        <end position="23"/>
    </location>
</feature>
<evidence type="ECO:0000256" key="1">
    <source>
        <dbReference type="SAM" id="MobiDB-lite"/>
    </source>
</evidence>
<protein>
    <submittedName>
        <fullName evidence="2 3">Uncharacterized protein</fullName>
    </submittedName>
</protein>
<dbReference type="VEuPathDB" id="VectorBase:ASIC017459"/>
<proteinExistence type="predicted"/>
<reference evidence="2 4" key="1">
    <citation type="journal article" date="2014" name="BMC Genomics">
        <title>Genome sequence of Anopheles sinensis provides insight into genetics basis of mosquito competence for malaria parasites.</title>
        <authorList>
            <person name="Zhou D."/>
            <person name="Zhang D."/>
            <person name="Ding G."/>
            <person name="Shi L."/>
            <person name="Hou Q."/>
            <person name="Ye Y."/>
            <person name="Xu Y."/>
            <person name="Zhou H."/>
            <person name="Xiong C."/>
            <person name="Li S."/>
            <person name="Yu J."/>
            <person name="Hong S."/>
            <person name="Yu X."/>
            <person name="Zou P."/>
            <person name="Chen C."/>
            <person name="Chang X."/>
            <person name="Wang W."/>
            <person name="Lv Y."/>
            <person name="Sun Y."/>
            <person name="Ma L."/>
            <person name="Shen B."/>
            <person name="Zhu C."/>
        </authorList>
    </citation>
    <scope>NUCLEOTIDE SEQUENCE [LARGE SCALE GENOMIC DNA]</scope>
</reference>
<dbReference type="EnsemblMetazoa" id="ASIC017459-RA">
    <property type="protein sequence ID" value="ASIC017459-PA"/>
    <property type="gene ID" value="ASIC017459"/>
</dbReference>
<accession>A0A084WGL8</accession>
<dbReference type="Proteomes" id="UP000030765">
    <property type="component" value="Unassembled WGS sequence"/>
</dbReference>
<name>A0A084WGL8_ANOSI</name>